<sequence length="170" mass="18454">MVTIIFYILAAITLGTGILTVLSKNPIHSAIYMIICFFSISGHFLLLNALFLAVINIVVYAGAVMVLLLFTLMLMNLGEQHEPKKKVISRVAATLSGCLMGVVLLAALLRSAPVIENYKAEGLDYQSVNIIGQVLLDEYLVPFEFAAILLLAAMIGAVLISKKEKNEKNA</sequence>
<feature type="transmembrane region" description="Helical" evidence="2">
    <location>
        <begin position="6"/>
        <end position="23"/>
    </location>
</feature>
<dbReference type="InterPro" id="IPR001457">
    <property type="entry name" value="NADH_UbQ/plastoQ_OxRdtase_su6"/>
</dbReference>
<dbReference type="PANTHER" id="PTHR33269:SF17">
    <property type="entry name" value="NADH-UBIQUINONE OXIDOREDUCTASE CHAIN 6"/>
    <property type="match status" value="1"/>
</dbReference>
<keyword evidence="2" id="KW-0812">Transmembrane</keyword>
<dbReference type="Gene3D" id="1.20.120.1200">
    <property type="entry name" value="NADH-ubiquinone/plastoquinone oxidoreductase chain 6, subunit NuoJ"/>
    <property type="match status" value="1"/>
</dbReference>
<organism evidence="3 4">
    <name type="scientific">Dysgonomonas hofstadii</name>
    <dbReference type="NCBI Taxonomy" id="637886"/>
    <lineage>
        <taxon>Bacteria</taxon>
        <taxon>Pseudomonadati</taxon>
        <taxon>Bacteroidota</taxon>
        <taxon>Bacteroidia</taxon>
        <taxon>Bacteroidales</taxon>
        <taxon>Dysgonomonadaceae</taxon>
        <taxon>Dysgonomonas</taxon>
    </lineage>
</organism>
<evidence type="ECO:0000313" key="4">
    <source>
        <dbReference type="Proteomes" id="UP000555103"/>
    </source>
</evidence>
<comment type="catalytic activity">
    <reaction evidence="2">
        <text>a quinone + NADH + 5 H(+)(in) = a quinol + NAD(+) + 4 H(+)(out)</text>
        <dbReference type="Rhea" id="RHEA:57888"/>
        <dbReference type="ChEBI" id="CHEBI:15378"/>
        <dbReference type="ChEBI" id="CHEBI:24646"/>
        <dbReference type="ChEBI" id="CHEBI:57540"/>
        <dbReference type="ChEBI" id="CHEBI:57945"/>
        <dbReference type="ChEBI" id="CHEBI:132124"/>
    </reaction>
</comment>
<dbReference type="EC" id="7.1.1.-" evidence="2"/>
<keyword evidence="2" id="KW-0472">Membrane</keyword>
<dbReference type="AlphaFoldDB" id="A0A840CH33"/>
<dbReference type="EMBL" id="JACIEP010000002">
    <property type="protein sequence ID" value="MBB4034566.1"/>
    <property type="molecule type" value="Genomic_DNA"/>
</dbReference>
<keyword evidence="2" id="KW-0874">Quinone</keyword>
<dbReference type="RefSeq" id="WP_183305536.1">
    <property type="nucleotide sequence ID" value="NZ_JACIEP010000002.1"/>
</dbReference>
<feature type="transmembrane region" description="Helical" evidence="2">
    <location>
        <begin position="87"/>
        <end position="109"/>
    </location>
</feature>
<dbReference type="InterPro" id="IPR042106">
    <property type="entry name" value="Nuo/plastoQ_OxRdtase_6_NuoJ"/>
</dbReference>
<feature type="transmembrane region" description="Helical" evidence="2">
    <location>
        <begin position="30"/>
        <end position="51"/>
    </location>
</feature>
<evidence type="ECO:0000256" key="1">
    <source>
        <dbReference type="ARBA" id="ARBA00005698"/>
    </source>
</evidence>
<evidence type="ECO:0000256" key="2">
    <source>
        <dbReference type="RuleBase" id="RU004429"/>
    </source>
</evidence>
<dbReference type="PANTHER" id="PTHR33269">
    <property type="entry name" value="NADH-UBIQUINONE OXIDOREDUCTASE CHAIN 6"/>
    <property type="match status" value="1"/>
</dbReference>
<keyword evidence="4" id="KW-1185">Reference proteome</keyword>
<feature type="transmembrane region" description="Helical" evidence="2">
    <location>
        <begin position="139"/>
        <end position="160"/>
    </location>
</feature>
<proteinExistence type="inferred from homology"/>
<dbReference type="Proteomes" id="UP000555103">
    <property type="component" value="Unassembled WGS sequence"/>
</dbReference>
<dbReference type="GO" id="GO:0005886">
    <property type="term" value="C:plasma membrane"/>
    <property type="evidence" value="ECO:0007669"/>
    <property type="project" value="UniProtKB-SubCell"/>
</dbReference>
<keyword evidence="2" id="KW-1003">Cell membrane</keyword>
<keyword evidence="2" id="KW-0520">NAD</keyword>
<dbReference type="Pfam" id="PF00499">
    <property type="entry name" value="Oxidored_q3"/>
    <property type="match status" value="1"/>
</dbReference>
<keyword evidence="2" id="KW-1133">Transmembrane helix</keyword>
<feature type="transmembrane region" description="Helical" evidence="2">
    <location>
        <begin position="57"/>
        <end position="75"/>
    </location>
</feature>
<evidence type="ECO:0000313" key="3">
    <source>
        <dbReference type="EMBL" id="MBB4034566.1"/>
    </source>
</evidence>
<comment type="subcellular location">
    <subcellularLocation>
        <location evidence="2">Cell membrane</location>
        <topology evidence="2">Multi-pass membrane protein</topology>
    </subcellularLocation>
</comment>
<dbReference type="GO" id="GO:0008137">
    <property type="term" value="F:NADH dehydrogenase (ubiquinone) activity"/>
    <property type="evidence" value="ECO:0007669"/>
    <property type="project" value="UniProtKB-UniRule"/>
</dbReference>
<comment type="function">
    <text evidence="2">NDH-1 shuttles electrons from NADH, via FMN and iron-sulfur (Fe-S) centers, to quinones in the respiratory chain. Couples the redox reaction to proton translocation (for every two electrons transferred, four hydrogen ions are translocated across the cytoplasmic membrane), and thus conserves the redox energy in a proton gradient.</text>
</comment>
<name>A0A840CH33_9BACT</name>
<accession>A0A840CH33</accession>
<dbReference type="GO" id="GO:0048038">
    <property type="term" value="F:quinone binding"/>
    <property type="evidence" value="ECO:0007669"/>
    <property type="project" value="UniProtKB-UniRule"/>
</dbReference>
<protein>
    <recommendedName>
        <fullName evidence="2">NADH-quinone oxidoreductase subunit J</fullName>
        <ecNumber evidence="2">7.1.1.-</ecNumber>
    </recommendedName>
</protein>
<comment type="similarity">
    <text evidence="1 2">Belongs to the complex I subunit 6 family.</text>
</comment>
<reference evidence="3 4" key="1">
    <citation type="submission" date="2020-08" db="EMBL/GenBank/DDBJ databases">
        <title>Genomic Encyclopedia of Type Strains, Phase IV (KMG-IV): sequencing the most valuable type-strain genomes for metagenomic binning, comparative biology and taxonomic classification.</title>
        <authorList>
            <person name="Goeker M."/>
        </authorList>
    </citation>
    <scope>NUCLEOTIDE SEQUENCE [LARGE SCALE GENOMIC DNA]</scope>
    <source>
        <strain evidence="3 4">DSM 104969</strain>
    </source>
</reference>
<gene>
    <name evidence="3" type="ORF">GGR21_000453</name>
</gene>
<comment type="caution">
    <text evidence="3">The sequence shown here is derived from an EMBL/GenBank/DDBJ whole genome shotgun (WGS) entry which is preliminary data.</text>
</comment>